<dbReference type="STRING" id="1033731.SAMN05444145_101462"/>
<dbReference type="Proteomes" id="UP000183253">
    <property type="component" value="Unassembled WGS sequence"/>
</dbReference>
<dbReference type="EMBL" id="FNRI01000001">
    <property type="protein sequence ID" value="SEA07340.1"/>
    <property type="molecule type" value="Genomic_DNA"/>
</dbReference>
<dbReference type="InterPro" id="IPR039498">
    <property type="entry name" value="NTP_transf_5"/>
</dbReference>
<accession>A0A1H3Y743</accession>
<evidence type="ECO:0000313" key="2">
    <source>
        <dbReference type="Proteomes" id="UP000183253"/>
    </source>
</evidence>
<dbReference type="Pfam" id="PF14907">
    <property type="entry name" value="NTP_transf_5"/>
    <property type="match status" value="1"/>
</dbReference>
<evidence type="ECO:0000313" key="1">
    <source>
        <dbReference type="EMBL" id="SEA07340.1"/>
    </source>
</evidence>
<keyword evidence="2" id="KW-1185">Reference proteome</keyword>
<gene>
    <name evidence="1" type="ORF">SAMN05444145_101462</name>
</gene>
<sequence length="363" mass="41398">MKNTATNGLFALLRATLHGKMEDTALFARCDEACWGEIYRRSSVQGVLAVAWDGLQMLPGELRPPRALLLEWAFNVEQIEKRYRRHEAAVTRLAAFYHKHGFPMMLLKGYGLSLSYPVPSHRPFGDIDIWLYGRQPEADRVVARELGLRIDEDKEHHTTFLFDGIMVENHYDLVNNETHSSNRRIEQPLKRFAAQPGESVELGGVPVGLPSGPFNALFLLRHAAVHFAAVNIGLRHVLDWYVFIERNAGKIGWEELYALAREANMDRFLGCLNAICVEDLGLDPSLLPPFTVDPKLKERVLNEILSPEFSVPKPTGLLPNMWFKTRRWWANRWKHRIVYDEGLGGAFVNSVRVHLKRPKSISA</sequence>
<organism evidence="1 2">
    <name type="scientific">Alistipes timonensis JC136</name>
    <dbReference type="NCBI Taxonomy" id="1033731"/>
    <lineage>
        <taxon>Bacteria</taxon>
        <taxon>Pseudomonadati</taxon>
        <taxon>Bacteroidota</taxon>
        <taxon>Bacteroidia</taxon>
        <taxon>Bacteroidales</taxon>
        <taxon>Rikenellaceae</taxon>
        <taxon>Alistipes</taxon>
    </lineage>
</organism>
<reference evidence="1 2" key="1">
    <citation type="submission" date="2016-10" db="EMBL/GenBank/DDBJ databases">
        <authorList>
            <person name="de Groot N.N."/>
        </authorList>
    </citation>
    <scope>NUCLEOTIDE SEQUENCE [LARGE SCALE GENOMIC DNA]</scope>
    <source>
        <strain evidence="1 2">DSM 25383</strain>
    </source>
</reference>
<dbReference type="AlphaFoldDB" id="A0A1H3Y743"/>
<proteinExistence type="predicted"/>
<dbReference type="OrthoDB" id="9812148at2"/>
<keyword evidence="1" id="KW-0808">Transferase</keyword>
<dbReference type="RefSeq" id="WP_010259957.1">
    <property type="nucleotide sequence ID" value="NZ_CAEG01000004.1"/>
</dbReference>
<name>A0A1H3Y743_9BACT</name>
<protein>
    <submittedName>
        <fullName evidence="1">Uncharacterized nucleotidyltransferase</fullName>
    </submittedName>
</protein>
<dbReference type="GO" id="GO:0016740">
    <property type="term" value="F:transferase activity"/>
    <property type="evidence" value="ECO:0007669"/>
    <property type="project" value="UniProtKB-KW"/>
</dbReference>